<dbReference type="Gene3D" id="3.50.50.60">
    <property type="entry name" value="FAD/NAD(P)-binding domain"/>
    <property type="match status" value="1"/>
</dbReference>
<dbReference type="Proteomes" id="UP000246145">
    <property type="component" value="Unassembled WGS sequence"/>
</dbReference>
<name>A0A2U1CKW5_9BURK</name>
<evidence type="ECO:0000259" key="7">
    <source>
        <dbReference type="Pfam" id="PF01494"/>
    </source>
</evidence>
<dbReference type="PRINTS" id="PR00420">
    <property type="entry name" value="RNGMNOXGNASE"/>
</dbReference>
<dbReference type="SUPFAM" id="SSF51905">
    <property type="entry name" value="FAD/NAD(P)-binding domain"/>
    <property type="match status" value="1"/>
</dbReference>
<feature type="domain" description="FAD-binding" evidence="7">
    <location>
        <begin position="6"/>
        <end position="343"/>
    </location>
</feature>
<dbReference type="RefSeq" id="WP_026067619.1">
    <property type="nucleotide sequence ID" value="NZ_JACCEX010000003.1"/>
</dbReference>
<dbReference type="AlphaFoldDB" id="A0A2U1CKW5"/>
<dbReference type="InterPro" id="IPR050493">
    <property type="entry name" value="FAD-dep_Monooxygenase_BioMet"/>
</dbReference>
<dbReference type="PANTHER" id="PTHR13789">
    <property type="entry name" value="MONOOXYGENASE"/>
    <property type="match status" value="1"/>
</dbReference>
<accession>A0A2U1CKW5</accession>
<dbReference type="InterPro" id="IPR036188">
    <property type="entry name" value="FAD/NAD-bd_sf"/>
</dbReference>
<dbReference type="PANTHER" id="PTHR13789:SF318">
    <property type="entry name" value="GERANYLGERANYL DIPHOSPHATE REDUCTASE"/>
    <property type="match status" value="1"/>
</dbReference>
<comment type="cofactor">
    <cofactor evidence="1">
        <name>FAD</name>
        <dbReference type="ChEBI" id="CHEBI:57692"/>
    </cofactor>
</comment>
<protein>
    <submittedName>
        <fullName evidence="8">Salicylate hydroxylase</fullName>
    </submittedName>
</protein>
<reference evidence="8 9" key="1">
    <citation type="submission" date="2018-04" db="EMBL/GenBank/DDBJ databases">
        <title>Genomic Encyclopedia of Type Strains, Phase IV (KMG-IV): sequencing the most valuable type-strain genomes for metagenomic binning, comparative biology and taxonomic classification.</title>
        <authorList>
            <person name="Goeker M."/>
        </authorList>
    </citation>
    <scope>NUCLEOTIDE SEQUENCE [LARGE SCALE GENOMIC DNA]</scope>
    <source>
        <strain evidence="8 9">DSM 10065</strain>
    </source>
</reference>
<dbReference type="SUPFAM" id="SSF54373">
    <property type="entry name" value="FAD-linked reductases, C-terminal domain"/>
    <property type="match status" value="1"/>
</dbReference>
<dbReference type="GO" id="GO:0004497">
    <property type="term" value="F:monooxygenase activity"/>
    <property type="evidence" value="ECO:0007669"/>
    <property type="project" value="UniProtKB-KW"/>
</dbReference>
<keyword evidence="3" id="KW-0274">FAD</keyword>
<comment type="caution">
    <text evidence="8">The sequence shown here is derived from an EMBL/GenBank/DDBJ whole genome shotgun (WGS) entry which is preliminary data.</text>
</comment>
<keyword evidence="9" id="KW-1185">Reference proteome</keyword>
<evidence type="ECO:0000313" key="9">
    <source>
        <dbReference type="Proteomes" id="UP000246145"/>
    </source>
</evidence>
<keyword evidence="4" id="KW-0560">Oxidoreductase</keyword>
<evidence type="ECO:0000256" key="1">
    <source>
        <dbReference type="ARBA" id="ARBA00001974"/>
    </source>
</evidence>
<evidence type="ECO:0000256" key="4">
    <source>
        <dbReference type="ARBA" id="ARBA00023002"/>
    </source>
</evidence>
<evidence type="ECO:0000313" key="8">
    <source>
        <dbReference type="EMBL" id="PVY61633.1"/>
    </source>
</evidence>
<sequence length="399" mass="44138">MAKSLKIGIIGGGIGGVALAAALNQRGIQAHLFERANEFGEVGAGIQMTPNAVKVIKALGGESELDKVGFLPEALVGRDWDTAEEKFRIPLKEDCPRLYGAHFYHVHRADLHQLLAGMIGDTKVTFGAQCTGVEQNEQGAVAHFADGSRFEGDLIVGADGVRSVVRHDLFGADDPQFTGHMCYRAVVPFDQRPDFVPPESAFWLGPKSHVVTYYVNGGKAVNIVAVHETEKWVEESWNSLSSREALLGDFPGWHSYIQQLFERVTEVYRWGLFDRDPMQTWSKGRITLMGDAAHPMLPFLSQGAAMAIEDAYVLAKALDGLPGQLDKALAQYEAERLPRTSRVQLEARERGKTYHLSSKEEQAKRDAEYREQQKKDPHAGGIKANWVYAYNATDFTPVP</sequence>
<evidence type="ECO:0000256" key="5">
    <source>
        <dbReference type="ARBA" id="ARBA00023033"/>
    </source>
</evidence>
<keyword evidence="5" id="KW-0503">Monooxygenase</keyword>
<evidence type="ECO:0000256" key="2">
    <source>
        <dbReference type="ARBA" id="ARBA00022630"/>
    </source>
</evidence>
<dbReference type="EMBL" id="QEKO01000003">
    <property type="protein sequence ID" value="PVY61633.1"/>
    <property type="molecule type" value="Genomic_DNA"/>
</dbReference>
<proteinExistence type="predicted"/>
<dbReference type="GO" id="GO:0071949">
    <property type="term" value="F:FAD binding"/>
    <property type="evidence" value="ECO:0007669"/>
    <property type="project" value="InterPro"/>
</dbReference>
<keyword evidence="2" id="KW-0285">Flavoprotein</keyword>
<dbReference type="InterPro" id="IPR002938">
    <property type="entry name" value="FAD-bd"/>
</dbReference>
<organism evidence="8 9">
    <name type="scientific">Pusillimonas noertemannii</name>
    <dbReference type="NCBI Taxonomy" id="305977"/>
    <lineage>
        <taxon>Bacteria</taxon>
        <taxon>Pseudomonadati</taxon>
        <taxon>Pseudomonadota</taxon>
        <taxon>Betaproteobacteria</taxon>
        <taxon>Burkholderiales</taxon>
        <taxon>Alcaligenaceae</taxon>
        <taxon>Pusillimonas</taxon>
    </lineage>
</organism>
<evidence type="ECO:0000256" key="6">
    <source>
        <dbReference type="SAM" id="MobiDB-lite"/>
    </source>
</evidence>
<dbReference type="OrthoDB" id="9147239at2"/>
<evidence type="ECO:0000256" key="3">
    <source>
        <dbReference type="ARBA" id="ARBA00022827"/>
    </source>
</evidence>
<dbReference type="Pfam" id="PF01494">
    <property type="entry name" value="FAD_binding_3"/>
    <property type="match status" value="1"/>
</dbReference>
<gene>
    <name evidence="8" type="ORF">C7440_2362</name>
</gene>
<dbReference type="STRING" id="1231391.GCA_000308195_00463"/>
<feature type="region of interest" description="Disordered" evidence="6">
    <location>
        <begin position="348"/>
        <end position="378"/>
    </location>
</feature>